<dbReference type="EMBL" id="JBHLSW010000003">
    <property type="protein sequence ID" value="MFC0632609.1"/>
    <property type="molecule type" value="Genomic_DNA"/>
</dbReference>
<evidence type="ECO:0000256" key="4">
    <source>
        <dbReference type="RuleBase" id="RU000363"/>
    </source>
</evidence>
<evidence type="ECO:0000313" key="5">
    <source>
        <dbReference type="EMBL" id="MFC0632609.1"/>
    </source>
</evidence>
<keyword evidence="6" id="KW-1185">Reference proteome</keyword>
<sequence>MGDVILITGAGKPTGIGFEAARQLAQAGGSVILTARRGADADARATELRGLGHDVAGLELDVTDDGSIDAVANAVRARHGRLDVLINNAAATGVYGETIAVADLDTARATLEATLFGAWRVTQAMLPLLNHSDVARIVNVSSGAGSHADPAFGLTTGNGMGAAYGIAKAALNALTSRLAVENPGMRVNAVCPGFTATFEGGEAMGARPVAEGAAGVVWAARLPKDGPTGGFFRDGQPLGW</sequence>
<name>A0ABV6QZ03_9CAUL</name>
<dbReference type="PANTHER" id="PTHR43490:SF99">
    <property type="entry name" value="SHORT-CHAIN DEHYDROGENASE_REDUCTASE"/>
    <property type="match status" value="1"/>
</dbReference>
<dbReference type="Proteomes" id="UP001589906">
    <property type="component" value="Unassembled WGS sequence"/>
</dbReference>
<dbReference type="SUPFAM" id="SSF51735">
    <property type="entry name" value="NAD(P)-binding Rossmann-fold domains"/>
    <property type="match status" value="1"/>
</dbReference>
<proteinExistence type="inferred from homology"/>
<dbReference type="RefSeq" id="WP_376833712.1">
    <property type="nucleotide sequence ID" value="NZ_JBHLSW010000003.1"/>
</dbReference>
<dbReference type="InterPro" id="IPR002347">
    <property type="entry name" value="SDR_fam"/>
</dbReference>
<keyword evidence="2" id="KW-0521">NADP</keyword>
<evidence type="ECO:0000256" key="2">
    <source>
        <dbReference type="ARBA" id="ARBA00022857"/>
    </source>
</evidence>
<dbReference type="Pfam" id="PF00106">
    <property type="entry name" value="adh_short"/>
    <property type="match status" value="1"/>
</dbReference>
<dbReference type="PRINTS" id="PR00080">
    <property type="entry name" value="SDRFAMILY"/>
</dbReference>
<reference evidence="5 6" key="1">
    <citation type="submission" date="2024-09" db="EMBL/GenBank/DDBJ databases">
        <authorList>
            <person name="Sun Q."/>
            <person name="Mori K."/>
        </authorList>
    </citation>
    <scope>NUCLEOTIDE SEQUENCE [LARGE SCALE GENOMIC DNA]</scope>
    <source>
        <strain evidence="5 6">NCAIM B.02621</strain>
    </source>
</reference>
<gene>
    <name evidence="5" type="ORF">ACFFGE_01770</name>
</gene>
<keyword evidence="3" id="KW-0560">Oxidoreductase</keyword>
<accession>A0ABV6QZ03</accession>
<organism evidence="5 6">
    <name type="scientific">Brevundimonas balnearis</name>
    <dbReference type="NCBI Taxonomy" id="1572858"/>
    <lineage>
        <taxon>Bacteria</taxon>
        <taxon>Pseudomonadati</taxon>
        <taxon>Pseudomonadota</taxon>
        <taxon>Alphaproteobacteria</taxon>
        <taxon>Caulobacterales</taxon>
        <taxon>Caulobacteraceae</taxon>
        <taxon>Brevundimonas</taxon>
    </lineage>
</organism>
<evidence type="ECO:0000256" key="3">
    <source>
        <dbReference type="ARBA" id="ARBA00023002"/>
    </source>
</evidence>
<dbReference type="InterPro" id="IPR036291">
    <property type="entry name" value="NAD(P)-bd_dom_sf"/>
</dbReference>
<dbReference type="PRINTS" id="PR00081">
    <property type="entry name" value="GDHRDH"/>
</dbReference>
<evidence type="ECO:0000256" key="1">
    <source>
        <dbReference type="ARBA" id="ARBA00006484"/>
    </source>
</evidence>
<comment type="similarity">
    <text evidence="1 4">Belongs to the short-chain dehydrogenases/reductases (SDR) family.</text>
</comment>
<dbReference type="Gene3D" id="3.40.50.720">
    <property type="entry name" value="NAD(P)-binding Rossmann-like Domain"/>
    <property type="match status" value="1"/>
</dbReference>
<comment type="caution">
    <text evidence="5">The sequence shown here is derived from an EMBL/GenBank/DDBJ whole genome shotgun (WGS) entry which is preliminary data.</text>
</comment>
<protein>
    <submittedName>
        <fullName evidence="5">SDR family NAD(P)-dependent oxidoreductase</fullName>
    </submittedName>
</protein>
<dbReference type="PANTHER" id="PTHR43490">
    <property type="entry name" value="(+)-NEOMENTHOL DEHYDROGENASE"/>
    <property type="match status" value="1"/>
</dbReference>
<evidence type="ECO:0000313" key="6">
    <source>
        <dbReference type="Proteomes" id="UP001589906"/>
    </source>
</evidence>